<organism evidence="2">
    <name type="scientific">marine sediment metagenome</name>
    <dbReference type="NCBI Taxonomy" id="412755"/>
    <lineage>
        <taxon>unclassified sequences</taxon>
        <taxon>metagenomes</taxon>
        <taxon>ecological metagenomes</taxon>
    </lineage>
</organism>
<dbReference type="InterPro" id="IPR036953">
    <property type="entry name" value="GreA/GreB_C_sf"/>
</dbReference>
<dbReference type="SUPFAM" id="SSF46557">
    <property type="entry name" value="GreA transcript cleavage protein, N-terminal domain"/>
    <property type="match status" value="1"/>
</dbReference>
<dbReference type="PANTHER" id="PTHR30437">
    <property type="entry name" value="TRANSCRIPTION ELONGATION FACTOR GREA"/>
    <property type="match status" value="1"/>
</dbReference>
<feature type="domain" description="Transcription elongation factor GreA/GreB C-terminal" evidence="1">
    <location>
        <begin position="84"/>
        <end position="156"/>
    </location>
</feature>
<dbReference type="Gene3D" id="1.10.287.180">
    <property type="entry name" value="Transcription elongation factor, GreA/GreB, N-terminal domain"/>
    <property type="match status" value="1"/>
</dbReference>
<evidence type="ECO:0000313" key="2">
    <source>
        <dbReference type="EMBL" id="KKN87636.1"/>
    </source>
</evidence>
<dbReference type="GO" id="GO:0006354">
    <property type="term" value="P:DNA-templated transcription elongation"/>
    <property type="evidence" value="ECO:0007669"/>
    <property type="project" value="TreeGrafter"/>
</dbReference>
<dbReference type="Gene3D" id="3.10.50.30">
    <property type="entry name" value="Transcription elongation factor, GreA/GreB, C-terminal domain"/>
    <property type="match status" value="1"/>
</dbReference>
<name>A0A0F9WNB5_9ZZZZ</name>
<gene>
    <name evidence="2" type="ORF">LCGC14_0256850</name>
</gene>
<dbReference type="GO" id="GO:0070063">
    <property type="term" value="F:RNA polymerase binding"/>
    <property type="evidence" value="ECO:0007669"/>
    <property type="project" value="InterPro"/>
</dbReference>
<reference evidence="2" key="1">
    <citation type="journal article" date="2015" name="Nature">
        <title>Complex archaea that bridge the gap between prokaryotes and eukaryotes.</title>
        <authorList>
            <person name="Spang A."/>
            <person name="Saw J.H."/>
            <person name="Jorgensen S.L."/>
            <person name="Zaremba-Niedzwiedzka K."/>
            <person name="Martijn J."/>
            <person name="Lind A.E."/>
            <person name="van Eijk R."/>
            <person name="Schleper C."/>
            <person name="Guy L."/>
            <person name="Ettema T.J."/>
        </authorList>
    </citation>
    <scope>NUCLEOTIDE SEQUENCE</scope>
</reference>
<protein>
    <recommendedName>
        <fullName evidence="1">Transcription elongation factor GreA/GreB C-terminal domain-containing protein</fullName>
    </recommendedName>
</protein>
<dbReference type="Pfam" id="PF01272">
    <property type="entry name" value="GreA_GreB"/>
    <property type="match status" value="1"/>
</dbReference>
<dbReference type="PANTHER" id="PTHR30437:SF4">
    <property type="entry name" value="TRANSCRIPTION ELONGATION FACTOR GREA"/>
    <property type="match status" value="1"/>
</dbReference>
<dbReference type="InterPro" id="IPR036805">
    <property type="entry name" value="Tscrpt_elong_fac_GreA/B_N_sf"/>
</dbReference>
<sequence>MPEEKNFYLTKEGSIKLKAEYQHLRKMKSLMIRGESPKVWHSEDLNPEYLSFQEDIAFLETRLIELNNIFKNYQLIKSPPKAKRDIVNLGATILIELNGQIEEFTLVGSLEADASNNRISDESPVGKALMGKRVGETTKIVTPIVNHSCKILKIKYNLQ</sequence>
<dbReference type="GO" id="GO:0003677">
    <property type="term" value="F:DNA binding"/>
    <property type="evidence" value="ECO:0007669"/>
    <property type="project" value="InterPro"/>
</dbReference>
<comment type="caution">
    <text evidence="2">The sequence shown here is derived from an EMBL/GenBank/DDBJ whole genome shotgun (WGS) entry which is preliminary data.</text>
</comment>
<dbReference type="GO" id="GO:0032784">
    <property type="term" value="P:regulation of DNA-templated transcription elongation"/>
    <property type="evidence" value="ECO:0007669"/>
    <property type="project" value="InterPro"/>
</dbReference>
<dbReference type="InterPro" id="IPR023459">
    <property type="entry name" value="Tscrpt_elong_fac_GreA/B_fam"/>
</dbReference>
<dbReference type="EMBL" id="LAZR01000136">
    <property type="protein sequence ID" value="KKN87636.1"/>
    <property type="molecule type" value="Genomic_DNA"/>
</dbReference>
<proteinExistence type="predicted"/>
<dbReference type="PIRSF" id="PIRSF006092">
    <property type="entry name" value="GreA_GreB"/>
    <property type="match status" value="1"/>
</dbReference>
<dbReference type="SUPFAM" id="SSF54534">
    <property type="entry name" value="FKBP-like"/>
    <property type="match status" value="1"/>
</dbReference>
<dbReference type="AlphaFoldDB" id="A0A0F9WNB5"/>
<evidence type="ECO:0000259" key="1">
    <source>
        <dbReference type="Pfam" id="PF01272"/>
    </source>
</evidence>
<accession>A0A0F9WNB5</accession>
<dbReference type="InterPro" id="IPR001437">
    <property type="entry name" value="Tscrpt_elong_fac_GreA/B_C"/>
</dbReference>